<feature type="compositionally biased region" description="Polar residues" evidence="2">
    <location>
        <begin position="596"/>
        <end position="610"/>
    </location>
</feature>
<dbReference type="InterPro" id="IPR046341">
    <property type="entry name" value="SET_dom_sf"/>
</dbReference>
<dbReference type="SMART" id="SM00317">
    <property type="entry name" value="SET"/>
    <property type="match status" value="1"/>
</dbReference>
<feature type="region of interest" description="Disordered" evidence="2">
    <location>
        <begin position="479"/>
        <end position="566"/>
    </location>
</feature>
<dbReference type="GO" id="GO:0070210">
    <property type="term" value="C:Rpd3L-Expanded complex"/>
    <property type="evidence" value="ECO:0007669"/>
    <property type="project" value="TreeGrafter"/>
</dbReference>
<dbReference type="GO" id="GO:0006355">
    <property type="term" value="P:regulation of DNA-templated transcription"/>
    <property type="evidence" value="ECO:0007669"/>
    <property type="project" value="TreeGrafter"/>
</dbReference>
<feature type="compositionally biased region" description="Polar residues" evidence="2">
    <location>
        <begin position="903"/>
        <end position="918"/>
    </location>
</feature>
<feature type="compositionally biased region" description="Polar residues" evidence="2">
    <location>
        <begin position="1049"/>
        <end position="1069"/>
    </location>
</feature>
<feature type="compositionally biased region" description="Polar residues" evidence="2">
    <location>
        <begin position="878"/>
        <end position="896"/>
    </location>
</feature>
<dbReference type="STRING" id="253628.A0A0D1YYN8"/>
<keyword evidence="5" id="KW-1185">Reference proteome</keyword>
<feature type="compositionally biased region" description="Polar residues" evidence="2">
    <location>
        <begin position="193"/>
        <end position="212"/>
    </location>
</feature>
<dbReference type="PANTHER" id="PTHR46462:SF3">
    <property type="entry name" value="UPSET, ISOFORM A"/>
    <property type="match status" value="1"/>
</dbReference>
<evidence type="ECO:0000313" key="4">
    <source>
        <dbReference type="EMBL" id="KIW05817.1"/>
    </source>
</evidence>
<feature type="compositionally biased region" description="Polar residues" evidence="2">
    <location>
        <begin position="804"/>
        <end position="814"/>
    </location>
</feature>
<evidence type="ECO:0000313" key="5">
    <source>
        <dbReference type="Proteomes" id="UP000053259"/>
    </source>
</evidence>
<dbReference type="EMBL" id="KN847536">
    <property type="protein sequence ID" value="KIW05817.1"/>
    <property type="molecule type" value="Genomic_DNA"/>
</dbReference>
<feature type="compositionally biased region" description="Polar residues" evidence="2">
    <location>
        <begin position="533"/>
        <end position="555"/>
    </location>
</feature>
<dbReference type="InterPro" id="IPR013083">
    <property type="entry name" value="Znf_RING/FYVE/PHD"/>
</dbReference>
<dbReference type="PANTHER" id="PTHR46462">
    <property type="entry name" value="UPSET, ISOFORM A"/>
    <property type="match status" value="1"/>
</dbReference>
<feature type="region of interest" description="Disordered" evidence="2">
    <location>
        <begin position="121"/>
        <end position="217"/>
    </location>
</feature>
<dbReference type="HOGENOM" id="CLU_009510_1_0_1"/>
<dbReference type="InterPro" id="IPR001214">
    <property type="entry name" value="SET_dom"/>
</dbReference>
<dbReference type="SUPFAM" id="SSF57903">
    <property type="entry name" value="FYVE/PHD zinc finger"/>
    <property type="match status" value="1"/>
</dbReference>
<feature type="compositionally biased region" description="Pro residues" evidence="2">
    <location>
        <begin position="860"/>
        <end position="877"/>
    </location>
</feature>
<proteinExistence type="predicted"/>
<feature type="compositionally biased region" description="Basic and acidic residues" evidence="2">
    <location>
        <begin position="1031"/>
        <end position="1042"/>
    </location>
</feature>
<dbReference type="SUPFAM" id="SSF82199">
    <property type="entry name" value="SET domain"/>
    <property type="match status" value="1"/>
</dbReference>
<gene>
    <name evidence="4" type="ORF">PV09_03023</name>
</gene>
<feature type="compositionally biased region" description="Low complexity" evidence="2">
    <location>
        <begin position="928"/>
        <end position="940"/>
    </location>
</feature>
<feature type="domain" description="SET" evidence="3">
    <location>
        <begin position="286"/>
        <end position="415"/>
    </location>
</feature>
<protein>
    <recommendedName>
        <fullName evidence="3">SET domain-containing protein</fullName>
    </recommendedName>
</protein>
<evidence type="ECO:0000256" key="2">
    <source>
        <dbReference type="SAM" id="MobiDB-lite"/>
    </source>
</evidence>
<dbReference type="GO" id="GO:0006325">
    <property type="term" value="P:chromatin organization"/>
    <property type="evidence" value="ECO:0007669"/>
    <property type="project" value="UniProtKB-KW"/>
</dbReference>
<dbReference type="GO" id="GO:0034967">
    <property type="term" value="C:Set3 complex"/>
    <property type="evidence" value="ECO:0007669"/>
    <property type="project" value="TreeGrafter"/>
</dbReference>
<dbReference type="InterPro" id="IPR011011">
    <property type="entry name" value="Znf_FYVE_PHD"/>
</dbReference>
<organism evidence="4 5">
    <name type="scientific">Verruconis gallopava</name>
    <dbReference type="NCBI Taxonomy" id="253628"/>
    <lineage>
        <taxon>Eukaryota</taxon>
        <taxon>Fungi</taxon>
        <taxon>Dikarya</taxon>
        <taxon>Ascomycota</taxon>
        <taxon>Pezizomycotina</taxon>
        <taxon>Dothideomycetes</taxon>
        <taxon>Pleosporomycetidae</taxon>
        <taxon>Venturiales</taxon>
        <taxon>Sympoventuriaceae</taxon>
        <taxon>Verruconis</taxon>
    </lineage>
</organism>
<feature type="compositionally biased region" description="Polar residues" evidence="2">
    <location>
        <begin position="136"/>
        <end position="146"/>
    </location>
</feature>
<dbReference type="Proteomes" id="UP000053259">
    <property type="component" value="Unassembled WGS sequence"/>
</dbReference>
<feature type="compositionally biased region" description="Polar residues" evidence="2">
    <location>
        <begin position="710"/>
        <end position="727"/>
    </location>
</feature>
<dbReference type="OrthoDB" id="1928087at2759"/>
<feature type="compositionally biased region" description="Acidic residues" evidence="2">
    <location>
        <begin position="1000"/>
        <end position="1009"/>
    </location>
</feature>
<feature type="compositionally biased region" description="Basic and acidic residues" evidence="2">
    <location>
        <begin position="979"/>
        <end position="999"/>
    </location>
</feature>
<accession>A0A0D1YYN8</accession>
<reference evidence="4 5" key="1">
    <citation type="submission" date="2015-01" db="EMBL/GenBank/DDBJ databases">
        <title>The Genome Sequence of Ochroconis gallopava CBS43764.</title>
        <authorList>
            <consortium name="The Broad Institute Genomics Platform"/>
            <person name="Cuomo C."/>
            <person name="de Hoog S."/>
            <person name="Gorbushina A."/>
            <person name="Stielow B."/>
            <person name="Teixiera M."/>
            <person name="Abouelleil A."/>
            <person name="Chapman S.B."/>
            <person name="Priest M."/>
            <person name="Young S.K."/>
            <person name="Wortman J."/>
            <person name="Nusbaum C."/>
            <person name="Birren B."/>
        </authorList>
    </citation>
    <scope>NUCLEOTIDE SEQUENCE [LARGE SCALE GENOMIC DNA]</scope>
    <source>
        <strain evidence="4 5">CBS 43764</strain>
    </source>
</reference>
<dbReference type="Gene3D" id="2.170.270.10">
    <property type="entry name" value="SET domain"/>
    <property type="match status" value="1"/>
</dbReference>
<dbReference type="Pfam" id="PF00856">
    <property type="entry name" value="SET"/>
    <property type="match status" value="1"/>
</dbReference>
<dbReference type="RefSeq" id="XP_016215686.1">
    <property type="nucleotide sequence ID" value="XM_016356163.1"/>
</dbReference>
<feature type="compositionally biased region" description="Basic and acidic residues" evidence="2">
    <location>
        <begin position="775"/>
        <end position="797"/>
    </location>
</feature>
<dbReference type="InParanoid" id="A0A0D1YYN8"/>
<feature type="compositionally biased region" description="Basic and acidic residues" evidence="2">
    <location>
        <begin position="740"/>
        <end position="752"/>
    </location>
</feature>
<feature type="region of interest" description="Disordered" evidence="2">
    <location>
        <begin position="578"/>
        <end position="1069"/>
    </location>
</feature>
<feature type="compositionally biased region" description="Polar residues" evidence="2">
    <location>
        <begin position="175"/>
        <end position="185"/>
    </location>
</feature>
<dbReference type="GeneID" id="27310996"/>
<feature type="compositionally biased region" description="Polar residues" evidence="2">
    <location>
        <begin position="618"/>
        <end position="641"/>
    </location>
</feature>
<evidence type="ECO:0000259" key="3">
    <source>
        <dbReference type="PROSITE" id="PS50280"/>
    </source>
</evidence>
<dbReference type="AlphaFoldDB" id="A0A0D1YYN8"/>
<feature type="compositionally biased region" description="Basic residues" evidence="2">
    <location>
        <begin position="121"/>
        <end position="133"/>
    </location>
</feature>
<dbReference type="VEuPathDB" id="FungiDB:PV09_03023"/>
<evidence type="ECO:0000256" key="1">
    <source>
        <dbReference type="ARBA" id="ARBA00022853"/>
    </source>
</evidence>
<sequence>MTELAPFNTHADLQLASSAPASAFAPSTTHPRVNGFSAPGDDVPEDDSIIRCFCDINEDDGSTVLCEICNTWSHIMCYYPDEIIPDTHVCVFCEPRPYDKKAALERQQHAKLVVSPAERKIKKVASKSHKKKVKDANSTPGQTNGWLSGADGPDRASGSPRDQGPPAKRPKTTHRSSASISNLASGHSRKRAGSTTMNGQSPTKSPRSNSPEGYSGDYYSPEFMRASNATFQTIEYNSYADLNIPNDLRTWLNDTDALKEISPNLTQKDVFTRWDRNIEALKQTSPGVSSCKREDPSIVINGLRPVYRWVTANAACSENAYIGELNGTIGRLESYIANPENRWKELRHPEPFVFFHDRLPVYVDCREEGSVLRHVGRSCNPNVKLQIIINGTDFHFCFISLREIAEGEELTVPWHIRDRELEIIRAVNDGGALSPEDEAHMSSWFTNVLANFGGCACSRLGPGVSCNLARFDLRNRERPFNSLGTGSKASKARKLKRLPAQISPGSTGRATNSRAGSEAVLHGDNDEDMADSRSMSVKSRSQPSSRDNTPMTTDATVGLGVAMSDRERRKLLQQEKLFEKMELDGGSGRKPKRTSGGPQANTPNPSNSKQLGPPDNPSPTMTSAASGTSRPPRTNGTSSRVVNGVSKATRRPKPEMISMPTQTEGDYPASSPSPRRRNTGSHISCLLRRVQLESKRRRERSIVVMGETDALTTATKTEASPIPSSTAMLPPPVPVSSEAPKTEPFVEERMDVDMQDAPSEADEQSKGQEPPPDSEPQKMDGIVAEKMDSTPAEREDPIPAEQIESMSTGQTDSATVEKSDSASSAKEDSAVASVQPSSGTPIQPPAPPWEEIQKASSDPEMPPVSRPTHVPIPPVPSFPSTTDPARQAPNSSTASTPADGEPQSVTATSFVQSPSSIPLANPMPALPSPSTSSSVVQPSPAKKKMSLGDWMKKRAQKEKDAKAEAESSAGPTNNVDTTDEIKSDPIEAHGETAEPRKDDDADLPADDVDMPMAPPSLVVAATATIPSAASDEPRPDNKENAEQLRQADSVETTSAPETTGANSTVSSST</sequence>
<dbReference type="PROSITE" id="PS50280">
    <property type="entry name" value="SET"/>
    <property type="match status" value="1"/>
</dbReference>
<dbReference type="Gene3D" id="3.30.40.10">
    <property type="entry name" value="Zinc/RING finger domain, C3HC4 (zinc finger)"/>
    <property type="match status" value="1"/>
</dbReference>
<name>A0A0D1YYN8_9PEZI</name>
<keyword evidence="1" id="KW-0156">Chromatin regulator</keyword>
<feature type="compositionally biased region" description="Basic and acidic residues" evidence="2">
    <location>
        <begin position="815"/>
        <end position="829"/>
    </location>
</feature>
<feature type="compositionally biased region" description="Polar residues" evidence="2">
    <location>
        <begin position="503"/>
        <end position="515"/>
    </location>
</feature>